<keyword evidence="6" id="KW-1185">Reference proteome</keyword>
<comment type="subunit">
    <text evidence="4">Homodimer. Interacts with PriA and DnaT. Component of the replication restart primosome. Primosome assembly occurs via a 'hand-off' mechanism. PriA binds to replication forks, subsequently PriB then DnaT bind; DnaT then displaces ssDNA to generate the helicase loading substrate.</text>
</comment>
<comment type="caution">
    <text evidence="5">The sequence shown here is derived from an EMBL/GenBank/DDBJ whole genome shotgun (WGS) entry which is preliminary data.</text>
</comment>
<dbReference type="NCBIfam" id="TIGR04418">
    <property type="entry name" value="PriB_gamma"/>
    <property type="match status" value="1"/>
</dbReference>
<dbReference type="InterPro" id="IPR023646">
    <property type="entry name" value="Prisomal_replication_PriB"/>
</dbReference>
<evidence type="ECO:0000313" key="6">
    <source>
        <dbReference type="Proteomes" id="UP000645257"/>
    </source>
</evidence>
<dbReference type="EMBL" id="BMYX01000024">
    <property type="protein sequence ID" value="GGY27295.1"/>
    <property type="molecule type" value="Genomic_DNA"/>
</dbReference>
<keyword evidence="1 4" id="KW-0639">Primosome</keyword>
<evidence type="ECO:0000313" key="5">
    <source>
        <dbReference type="EMBL" id="GGY27295.1"/>
    </source>
</evidence>
<evidence type="ECO:0000256" key="3">
    <source>
        <dbReference type="ARBA" id="ARBA00023125"/>
    </source>
</evidence>
<accession>A0A918P6P2</accession>
<evidence type="ECO:0000256" key="4">
    <source>
        <dbReference type="HAMAP-Rule" id="MF_00720"/>
    </source>
</evidence>
<dbReference type="SUPFAM" id="SSF50249">
    <property type="entry name" value="Nucleic acid-binding proteins"/>
    <property type="match status" value="1"/>
</dbReference>
<keyword evidence="2 4" id="KW-0235">DNA replication</keyword>
<dbReference type="PIRSF" id="PIRSF003135">
    <property type="entry name" value="Primosomal_n"/>
    <property type="match status" value="1"/>
</dbReference>
<proteinExistence type="inferred from homology"/>
<dbReference type="GO" id="GO:0006269">
    <property type="term" value="P:DNA replication, synthesis of primer"/>
    <property type="evidence" value="ECO:0007669"/>
    <property type="project" value="UniProtKB-KW"/>
</dbReference>
<organism evidence="5 6">
    <name type="scientific">Paludibacterium paludis</name>
    <dbReference type="NCBI Taxonomy" id="1225769"/>
    <lineage>
        <taxon>Bacteria</taxon>
        <taxon>Pseudomonadati</taxon>
        <taxon>Pseudomonadota</taxon>
        <taxon>Betaproteobacteria</taxon>
        <taxon>Neisseriales</taxon>
        <taxon>Chromobacteriaceae</taxon>
        <taxon>Paludibacterium</taxon>
    </lineage>
</organism>
<dbReference type="GO" id="GO:1990077">
    <property type="term" value="C:primosome complex"/>
    <property type="evidence" value="ECO:0007669"/>
    <property type="project" value="UniProtKB-UniRule"/>
</dbReference>
<dbReference type="HAMAP" id="MF_00720">
    <property type="entry name" value="PriB"/>
    <property type="match status" value="1"/>
</dbReference>
<sequence>MQNRLVLTATVEREDILRYTPAGVPVLDMWLRHHSRQQEAGVERDVICEIQGIMAGDACREWAGKLAGQTVRVSGFISQRSLRNSRLVLHIEYVEFVKG</sequence>
<dbReference type="InterPro" id="IPR000424">
    <property type="entry name" value="Primosome_PriB/ssb"/>
</dbReference>
<protein>
    <recommendedName>
        <fullName evidence="4">Replication restart protein PriB</fullName>
    </recommendedName>
</protein>
<dbReference type="InterPro" id="IPR012340">
    <property type="entry name" value="NA-bd_OB-fold"/>
</dbReference>
<dbReference type="Gene3D" id="2.40.50.140">
    <property type="entry name" value="Nucleic acid-binding proteins"/>
    <property type="match status" value="1"/>
</dbReference>
<dbReference type="GO" id="GO:0003697">
    <property type="term" value="F:single-stranded DNA binding"/>
    <property type="evidence" value="ECO:0007669"/>
    <property type="project" value="UniProtKB-UniRule"/>
</dbReference>
<gene>
    <name evidence="4 5" type="primary">priB</name>
    <name evidence="5" type="ORF">GCM10011289_33400</name>
</gene>
<reference evidence="5" key="1">
    <citation type="journal article" date="2014" name="Int. J. Syst. Evol. Microbiol.">
        <title>Complete genome sequence of Corynebacterium casei LMG S-19264T (=DSM 44701T), isolated from a smear-ripened cheese.</title>
        <authorList>
            <consortium name="US DOE Joint Genome Institute (JGI-PGF)"/>
            <person name="Walter F."/>
            <person name="Albersmeier A."/>
            <person name="Kalinowski J."/>
            <person name="Ruckert C."/>
        </authorList>
    </citation>
    <scope>NUCLEOTIDE SEQUENCE</scope>
    <source>
        <strain evidence="5">KCTC 32182</strain>
    </source>
</reference>
<dbReference type="Pfam" id="PF22657">
    <property type="entry name" value="SSB_1"/>
    <property type="match status" value="1"/>
</dbReference>
<comment type="function">
    <text evidence="4">Involved in the restart of stalled replication forks, which reloads the replicative helicase on sites other than the origin of replication; the PriA-PriB pathway is the major replication restart pathway. During primosome assembly it facilitates complex formation between PriA and DnaT on DNA; stabilizes PriA on DNA. Stimulates the DNA unwinding activity of PriA helicase.</text>
</comment>
<evidence type="ECO:0000256" key="2">
    <source>
        <dbReference type="ARBA" id="ARBA00022705"/>
    </source>
</evidence>
<dbReference type="AlphaFoldDB" id="A0A918P6P2"/>
<dbReference type="PROSITE" id="PS50935">
    <property type="entry name" value="SSB"/>
    <property type="match status" value="1"/>
</dbReference>
<name>A0A918P6P2_9NEIS</name>
<keyword evidence="3 4" id="KW-0238">DNA-binding</keyword>
<evidence type="ECO:0000256" key="1">
    <source>
        <dbReference type="ARBA" id="ARBA00022515"/>
    </source>
</evidence>
<dbReference type="RefSeq" id="WP_189536438.1">
    <property type="nucleotide sequence ID" value="NZ_BMYX01000024.1"/>
</dbReference>
<dbReference type="Proteomes" id="UP000645257">
    <property type="component" value="Unassembled WGS sequence"/>
</dbReference>
<reference evidence="5" key="2">
    <citation type="submission" date="2020-09" db="EMBL/GenBank/DDBJ databases">
        <authorList>
            <person name="Sun Q."/>
            <person name="Kim S."/>
        </authorList>
    </citation>
    <scope>NUCLEOTIDE SEQUENCE</scope>
    <source>
        <strain evidence="5">KCTC 32182</strain>
    </source>
</reference>
<comment type="similarity">
    <text evidence="4">Belongs to the PriB family.</text>
</comment>